<name>G3ULL2_LOXAF</name>
<dbReference type="SUPFAM" id="SSF56436">
    <property type="entry name" value="C-type lectin-like"/>
    <property type="match status" value="1"/>
</dbReference>
<evidence type="ECO:0000256" key="2">
    <source>
        <dbReference type="ARBA" id="ARBA00022734"/>
    </source>
</evidence>
<dbReference type="InterPro" id="IPR033992">
    <property type="entry name" value="NKR-like_CTLD"/>
</dbReference>
<keyword evidence="6" id="KW-1133">Transmembrane helix</keyword>
<keyword evidence="4" id="KW-0325">Glycoprotein</keyword>
<dbReference type="Ensembl" id="ENSLAFT00000032494.1">
    <property type="protein sequence ID" value="ENSLAFP00000028721.1"/>
    <property type="gene ID" value="ENSLAFG00000031613.1"/>
</dbReference>
<keyword evidence="9" id="KW-1185">Reference proteome</keyword>
<dbReference type="AlphaFoldDB" id="G3ULL2"/>
<proteinExistence type="predicted"/>
<dbReference type="GeneTree" id="ENSGT00730000111779"/>
<feature type="transmembrane region" description="Helical" evidence="6">
    <location>
        <begin position="60"/>
        <end position="87"/>
    </location>
</feature>
<reference evidence="8 9" key="1">
    <citation type="submission" date="2009-06" db="EMBL/GenBank/DDBJ databases">
        <title>The Genome Sequence of Loxodonta africana (African elephant).</title>
        <authorList>
            <person name="Di Palma F."/>
            <person name="Heiman D."/>
            <person name="Young S."/>
            <person name="Johnson J."/>
            <person name="Lander E.S."/>
            <person name="Lindblad-Toh K."/>
        </authorList>
    </citation>
    <scope>NUCLEOTIDE SEQUENCE [LARGE SCALE GENOMIC DNA]</scope>
    <source>
        <strain evidence="8 9">Isolate ISIS603380</strain>
    </source>
</reference>
<feature type="region of interest" description="Disordered" evidence="5">
    <location>
        <begin position="25"/>
        <end position="51"/>
    </location>
</feature>
<dbReference type="eggNOG" id="KOG4297">
    <property type="taxonomic scope" value="Eukaryota"/>
</dbReference>
<keyword evidence="6" id="KW-0812">Transmembrane</keyword>
<dbReference type="PROSITE" id="PS50041">
    <property type="entry name" value="C_TYPE_LECTIN_2"/>
    <property type="match status" value="1"/>
</dbReference>
<keyword evidence="2" id="KW-0430">Lectin</keyword>
<comment type="subcellular location">
    <subcellularLocation>
        <location evidence="1">Membrane</location>
        <topology evidence="1">Single-pass membrane protein</topology>
    </subcellularLocation>
</comment>
<evidence type="ECO:0000256" key="3">
    <source>
        <dbReference type="ARBA" id="ARBA00023157"/>
    </source>
</evidence>
<dbReference type="HOGENOM" id="CLU_976484_0_0_1"/>
<dbReference type="InParanoid" id="G3ULL2"/>
<evidence type="ECO:0000259" key="7">
    <source>
        <dbReference type="PROSITE" id="PS50041"/>
    </source>
</evidence>
<dbReference type="PANTHER" id="PTHR46490">
    <property type="entry name" value="C-TYPE LECTIN DOMAIN FAMILY 12 MEMBER A-RELATED"/>
    <property type="match status" value="1"/>
</dbReference>
<dbReference type="Pfam" id="PF00059">
    <property type="entry name" value="Lectin_C"/>
    <property type="match status" value="1"/>
</dbReference>
<dbReference type="Gene3D" id="3.10.100.10">
    <property type="entry name" value="Mannose-Binding Protein A, subunit A"/>
    <property type="match status" value="1"/>
</dbReference>
<reference evidence="8" key="2">
    <citation type="submission" date="2025-08" db="UniProtKB">
        <authorList>
            <consortium name="Ensembl"/>
        </authorList>
    </citation>
    <scope>IDENTIFICATION</scope>
    <source>
        <strain evidence="8">Isolate ISIS603380</strain>
    </source>
</reference>
<evidence type="ECO:0000256" key="4">
    <source>
        <dbReference type="ARBA" id="ARBA00023180"/>
    </source>
</evidence>
<evidence type="ECO:0000313" key="9">
    <source>
        <dbReference type="Proteomes" id="UP000007646"/>
    </source>
</evidence>
<dbReference type="PANTHER" id="PTHR46490:SF3">
    <property type="entry name" value="C-TYPE LECTIN DOMAIN-CONTAINING PROTEIN"/>
    <property type="match status" value="1"/>
</dbReference>
<evidence type="ECO:0000256" key="5">
    <source>
        <dbReference type="SAM" id="MobiDB-lite"/>
    </source>
</evidence>
<feature type="domain" description="C-type lectin" evidence="7">
    <location>
        <begin position="163"/>
        <end position="271"/>
    </location>
</feature>
<keyword evidence="3" id="KW-1015">Disulfide bond</keyword>
<evidence type="ECO:0000256" key="6">
    <source>
        <dbReference type="SAM" id="Phobius"/>
    </source>
</evidence>
<dbReference type="InterPro" id="IPR001304">
    <property type="entry name" value="C-type_lectin-like"/>
</dbReference>
<dbReference type="CDD" id="cd03593">
    <property type="entry name" value="CLECT_NK_receptors_like"/>
    <property type="match status" value="1"/>
</dbReference>
<dbReference type="OMA" id="HCYHQTV"/>
<sequence length="276" mass="31254">MSNDSDYEQYPVIIEQAETIPIVDLEPPLSLPPPPPSSEDVWDPIPESTNRGASPTRFSLCGIIAVMLGIFSLLLLVLCGFFGFQYFQSLQGSESKTKSLKQWIGSFQKKAEMFIETQNVLDQNKETLQWIQNQNVYLIEALQELKANQGDRCGPSLHHGMQYRDHCYHQTMEMVSWLSCSDLCVSLNATFLKTERSRLLNFLKLFKANRTWLGLSYKEEDSDWRWEDGSSPSLGLGLPEPSLDFQGKCVYLKAHTIGIDNCTTSSSCMCEKTVLN</sequence>
<protein>
    <recommendedName>
        <fullName evidence="7">C-type lectin domain-containing protein</fullName>
    </recommendedName>
</protein>
<reference evidence="8" key="3">
    <citation type="submission" date="2025-09" db="UniProtKB">
        <authorList>
            <consortium name="Ensembl"/>
        </authorList>
    </citation>
    <scope>IDENTIFICATION</scope>
    <source>
        <strain evidence="8">Isolate ISIS603380</strain>
    </source>
</reference>
<dbReference type="SMART" id="SM00034">
    <property type="entry name" value="CLECT"/>
    <property type="match status" value="1"/>
</dbReference>
<organism evidence="8 9">
    <name type="scientific">Loxodonta africana</name>
    <name type="common">African elephant</name>
    <dbReference type="NCBI Taxonomy" id="9785"/>
    <lineage>
        <taxon>Eukaryota</taxon>
        <taxon>Metazoa</taxon>
        <taxon>Chordata</taxon>
        <taxon>Craniata</taxon>
        <taxon>Vertebrata</taxon>
        <taxon>Euteleostomi</taxon>
        <taxon>Mammalia</taxon>
        <taxon>Eutheria</taxon>
        <taxon>Afrotheria</taxon>
        <taxon>Proboscidea</taxon>
        <taxon>Elephantidae</taxon>
        <taxon>Loxodonta</taxon>
    </lineage>
</organism>
<dbReference type="InterPro" id="IPR052309">
    <property type="entry name" value="C-type_Lectin_Domain_Fam1"/>
</dbReference>
<dbReference type="GO" id="GO:0007165">
    <property type="term" value="P:signal transduction"/>
    <property type="evidence" value="ECO:0007669"/>
    <property type="project" value="TreeGrafter"/>
</dbReference>
<dbReference type="InterPro" id="IPR016187">
    <property type="entry name" value="CTDL_fold"/>
</dbReference>
<dbReference type="InterPro" id="IPR016186">
    <property type="entry name" value="C-type_lectin-like/link_sf"/>
</dbReference>
<dbReference type="GO" id="GO:0004888">
    <property type="term" value="F:transmembrane signaling receptor activity"/>
    <property type="evidence" value="ECO:0007669"/>
    <property type="project" value="TreeGrafter"/>
</dbReference>
<evidence type="ECO:0000313" key="8">
    <source>
        <dbReference type="Ensembl" id="ENSLAFP00000028721.1"/>
    </source>
</evidence>
<accession>G3ULL2</accession>
<keyword evidence="6" id="KW-0472">Membrane</keyword>
<dbReference type="Proteomes" id="UP000007646">
    <property type="component" value="Unassembled WGS sequence"/>
</dbReference>
<dbReference type="GO" id="GO:0030246">
    <property type="term" value="F:carbohydrate binding"/>
    <property type="evidence" value="ECO:0007669"/>
    <property type="project" value="UniProtKB-KW"/>
</dbReference>
<evidence type="ECO:0000256" key="1">
    <source>
        <dbReference type="ARBA" id="ARBA00004167"/>
    </source>
</evidence>
<dbReference type="GO" id="GO:0005886">
    <property type="term" value="C:plasma membrane"/>
    <property type="evidence" value="ECO:0007669"/>
    <property type="project" value="TreeGrafter"/>
</dbReference>